<dbReference type="EMBL" id="MAVT02001259">
    <property type="protein sequence ID" value="POS71460.1"/>
    <property type="molecule type" value="Genomic_DNA"/>
</dbReference>
<feature type="region of interest" description="Disordered" evidence="1">
    <location>
        <begin position="288"/>
        <end position="317"/>
    </location>
</feature>
<dbReference type="InterPro" id="IPR056009">
    <property type="entry name" value="DUF7587"/>
</dbReference>
<feature type="compositionally biased region" description="Basic and acidic residues" evidence="1">
    <location>
        <begin position="307"/>
        <end position="316"/>
    </location>
</feature>
<keyword evidence="4" id="KW-1185">Reference proteome</keyword>
<dbReference type="Pfam" id="PF24494">
    <property type="entry name" value="DUF7587"/>
    <property type="match status" value="1"/>
</dbReference>
<dbReference type="AlphaFoldDB" id="A0A2P5HMJ2"/>
<sequence>MESLPEGDKYRDLAMEWYAGLDATPHTDPATMYVAVFTEEVFTIEADLSSIGWAVKTKKKAQGAGSFRIIITPAPMNYEWWRRHSTNLKNVYDPPCLEFFNSWRDEIFTKHTKGRALKPRSAAIRACVGKKRPKLLYRVVHDGHPGDGLQSRGYPYDIKTDPLTFTLHFHHHLIWQHRDPSPFMSTTTEPSKAASVAFRYRKEHFKNIEILIIQVDERGWPSGSRMWDVKETAAALGLHGQLKRPFFNDEYLIENEIPQEFVTRLSLDDMRADIDAATCKCLMDRPRKRKRAVSGSGGPEDGTGASDGRKCPRDTSKLYQEALQVQIQRRTQMLLQPKRRQPGSYRNYEKGD</sequence>
<accession>A0A2P5HMJ2</accession>
<gene>
    <name evidence="3" type="ORF">DHEL01_v210144</name>
</gene>
<dbReference type="OrthoDB" id="4924573at2759"/>
<protein>
    <recommendedName>
        <fullName evidence="2">DUF7587 domain-containing protein</fullName>
    </recommendedName>
</protein>
<name>A0A2P5HMJ2_DIAHE</name>
<comment type="caution">
    <text evidence="3">The sequence shown here is derived from an EMBL/GenBank/DDBJ whole genome shotgun (WGS) entry which is preliminary data.</text>
</comment>
<evidence type="ECO:0000313" key="3">
    <source>
        <dbReference type="EMBL" id="POS71460.1"/>
    </source>
</evidence>
<evidence type="ECO:0000313" key="4">
    <source>
        <dbReference type="Proteomes" id="UP000094444"/>
    </source>
</evidence>
<proteinExistence type="predicted"/>
<dbReference type="Proteomes" id="UP000094444">
    <property type="component" value="Unassembled WGS sequence"/>
</dbReference>
<organism evidence="3 4">
    <name type="scientific">Diaporthe helianthi</name>
    <dbReference type="NCBI Taxonomy" id="158607"/>
    <lineage>
        <taxon>Eukaryota</taxon>
        <taxon>Fungi</taxon>
        <taxon>Dikarya</taxon>
        <taxon>Ascomycota</taxon>
        <taxon>Pezizomycotina</taxon>
        <taxon>Sordariomycetes</taxon>
        <taxon>Sordariomycetidae</taxon>
        <taxon>Diaporthales</taxon>
        <taxon>Diaporthaceae</taxon>
        <taxon>Diaporthe</taxon>
    </lineage>
</organism>
<dbReference type="InParanoid" id="A0A2P5HMJ2"/>
<evidence type="ECO:0000256" key="1">
    <source>
        <dbReference type="SAM" id="MobiDB-lite"/>
    </source>
</evidence>
<reference evidence="3" key="1">
    <citation type="submission" date="2017-09" db="EMBL/GenBank/DDBJ databases">
        <title>Polyketide synthases of a Diaporthe helianthi virulent isolate.</title>
        <authorList>
            <person name="Baroncelli R."/>
        </authorList>
    </citation>
    <scope>NUCLEOTIDE SEQUENCE [LARGE SCALE GENOMIC DNA]</scope>
    <source>
        <strain evidence="3">7/96</strain>
    </source>
</reference>
<feature type="region of interest" description="Disordered" evidence="1">
    <location>
        <begin position="330"/>
        <end position="352"/>
    </location>
</feature>
<evidence type="ECO:0000259" key="2">
    <source>
        <dbReference type="Pfam" id="PF24494"/>
    </source>
</evidence>
<feature type="domain" description="DUF7587" evidence="2">
    <location>
        <begin position="132"/>
        <end position="262"/>
    </location>
</feature>